<sequence>MNFRDLYAKLPFKIWLRHSETEILLSCDRDLEDAENEVMRLQSEIIYIQEQQKRLRDYRMKVHSLSSPTREIPNEVLASIFDYACEQNLLQEFPWSVEVEDDDDEELFHAEDYPLPTNLTSPIISYLPALSISATCFRWRSVSLSYPGLWSKLKLEVTTSKYSAPGPFITPLKLFLSRSGQKPLDIELNVHGPYRTDSSLSGHVTNLLAEHSKRWKAFKLMCTYLELPETTKIDFSMLESLDLREFKPYRLTFA</sequence>
<gene>
    <name evidence="2" type="ORF">BT96DRAFT_698741</name>
</gene>
<protein>
    <recommendedName>
        <fullName evidence="4">F-box domain-containing protein</fullName>
    </recommendedName>
</protein>
<keyword evidence="1" id="KW-0175">Coiled coil</keyword>
<reference evidence="2" key="1">
    <citation type="journal article" date="2019" name="Environ. Microbiol.">
        <title>Fungal ecological strategies reflected in gene transcription - a case study of two litter decomposers.</title>
        <authorList>
            <person name="Barbi F."/>
            <person name="Kohler A."/>
            <person name="Barry K."/>
            <person name="Baskaran P."/>
            <person name="Daum C."/>
            <person name="Fauchery L."/>
            <person name="Ihrmark K."/>
            <person name="Kuo A."/>
            <person name="LaButti K."/>
            <person name="Lipzen A."/>
            <person name="Morin E."/>
            <person name="Grigoriev I.V."/>
            <person name="Henrissat B."/>
            <person name="Lindahl B."/>
            <person name="Martin F."/>
        </authorList>
    </citation>
    <scope>NUCLEOTIDE SEQUENCE</scope>
    <source>
        <strain evidence="2">JB14</strain>
    </source>
</reference>
<dbReference type="AlphaFoldDB" id="A0A6A4I8P3"/>
<name>A0A6A4I8P3_9AGAR</name>
<proteinExistence type="predicted"/>
<evidence type="ECO:0000313" key="3">
    <source>
        <dbReference type="Proteomes" id="UP000799118"/>
    </source>
</evidence>
<evidence type="ECO:0008006" key="4">
    <source>
        <dbReference type="Google" id="ProtNLM"/>
    </source>
</evidence>
<feature type="coiled-coil region" evidence="1">
    <location>
        <begin position="24"/>
        <end position="51"/>
    </location>
</feature>
<dbReference type="OrthoDB" id="3249706at2759"/>
<dbReference type="InterPro" id="IPR036047">
    <property type="entry name" value="F-box-like_dom_sf"/>
</dbReference>
<dbReference type="Proteomes" id="UP000799118">
    <property type="component" value="Unassembled WGS sequence"/>
</dbReference>
<evidence type="ECO:0000313" key="2">
    <source>
        <dbReference type="EMBL" id="KAE9408432.1"/>
    </source>
</evidence>
<accession>A0A6A4I8P3</accession>
<keyword evidence="3" id="KW-1185">Reference proteome</keyword>
<dbReference type="SUPFAM" id="SSF81383">
    <property type="entry name" value="F-box domain"/>
    <property type="match status" value="1"/>
</dbReference>
<organism evidence="2 3">
    <name type="scientific">Gymnopus androsaceus JB14</name>
    <dbReference type="NCBI Taxonomy" id="1447944"/>
    <lineage>
        <taxon>Eukaryota</taxon>
        <taxon>Fungi</taxon>
        <taxon>Dikarya</taxon>
        <taxon>Basidiomycota</taxon>
        <taxon>Agaricomycotina</taxon>
        <taxon>Agaricomycetes</taxon>
        <taxon>Agaricomycetidae</taxon>
        <taxon>Agaricales</taxon>
        <taxon>Marasmiineae</taxon>
        <taxon>Omphalotaceae</taxon>
        <taxon>Gymnopus</taxon>
    </lineage>
</organism>
<dbReference type="EMBL" id="ML769391">
    <property type="protein sequence ID" value="KAE9408432.1"/>
    <property type="molecule type" value="Genomic_DNA"/>
</dbReference>
<evidence type="ECO:0000256" key="1">
    <source>
        <dbReference type="SAM" id="Coils"/>
    </source>
</evidence>